<feature type="coiled-coil region" evidence="1">
    <location>
        <begin position="387"/>
        <end position="446"/>
    </location>
</feature>
<dbReference type="Proteomes" id="UP000031737">
    <property type="component" value="Unassembled WGS sequence"/>
</dbReference>
<keyword evidence="1" id="KW-0175">Coiled coil</keyword>
<protein>
    <submittedName>
        <fullName evidence="2">Uncharacterized protein</fullName>
    </submittedName>
</protein>
<comment type="caution">
    <text evidence="2">The sequence shown here is derived from an EMBL/GenBank/DDBJ whole genome shotgun (WGS) entry which is preliminary data.</text>
</comment>
<proteinExistence type="predicted"/>
<name>A0A061JCE3_TRYRA</name>
<organism evidence="2 3">
    <name type="scientific">Trypanosoma rangeli SC58</name>
    <dbReference type="NCBI Taxonomy" id="429131"/>
    <lineage>
        <taxon>Eukaryota</taxon>
        <taxon>Discoba</taxon>
        <taxon>Euglenozoa</taxon>
        <taxon>Kinetoplastea</taxon>
        <taxon>Metakinetoplastina</taxon>
        <taxon>Trypanosomatida</taxon>
        <taxon>Trypanosomatidae</taxon>
        <taxon>Trypanosoma</taxon>
        <taxon>Herpetosoma</taxon>
    </lineage>
</organism>
<accession>A0A061JCE3</accession>
<evidence type="ECO:0000313" key="2">
    <source>
        <dbReference type="EMBL" id="ESL11786.1"/>
    </source>
</evidence>
<dbReference type="AlphaFoldDB" id="A0A061JCE3"/>
<feature type="coiled-coil region" evidence="1">
    <location>
        <begin position="166"/>
        <end position="244"/>
    </location>
</feature>
<dbReference type="EMBL" id="AUPL01000456">
    <property type="protein sequence ID" value="ESL11786.1"/>
    <property type="molecule type" value="Genomic_DNA"/>
</dbReference>
<reference evidence="2 3" key="1">
    <citation type="submission" date="2013-07" db="EMBL/GenBank/DDBJ databases">
        <authorList>
            <person name="Stoco P.H."/>
            <person name="Wagner G."/>
            <person name="Gerber A."/>
            <person name="Zaha A."/>
            <person name="Thompson C."/>
            <person name="Bartholomeu D.C."/>
            <person name="Luckemeyer D.D."/>
            <person name="Bahia D."/>
            <person name="Loreto E."/>
            <person name="Prestes E.B."/>
            <person name="Lima F.M."/>
            <person name="Rodrigues-Luiz G."/>
            <person name="Vallejo G.A."/>
            <person name="Filho J.F."/>
            <person name="Monteiro K.M."/>
            <person name="Tyler K.M."/>
            <person name="de Almeida L.G."/>
            <person name="Ortiz M.F."/>
            <person name="Siervo M.A."/>
            <person name="de Moraes M.H."/>
            <person name="Cunha O.L."/>
            <person name="Mendonca-Neto R."/>
            <person name="Silva R."/>
            <person name="Teixeira S.M."/>
            <person name="Murta S.M."/>
            <person name="Sincero T.C."/>
            <person name="Mendes T.A."/>
            <person name="Urmenyi T.P."/>
            <person name="Silva V.G."/>
            <person name="da Rocha W.D."/>
            <person name="Andersson B."/>
            <person name="Romanha A.J."/>
            <person name="Steindel M."/>
            <person name="de Vasconcelos A.T."/>
            <person name="Grisard E.C."/>
        </authorList>
    </citation>
    <scope>NUCLEOTIDE SEQUENCE [LARGE SCALE GENOMIC DNA]</scope>
    <source>
        <strain evidence="2 3">SC58</strain>
    </source>
</reference>
<dbReference type="OrthoDB" id="266618at2759"/>
<dbReference type="VEuPathDB" id="TriTrypDB:TRSC58_00456"/>
<gene>
    <name evidence="2" type="ORF">TRSC58_00456</name>
</gene>
<keyword evidence="3" id="KW-1185">Reference proteome</keyword>
<evidence type="ECO:0000313" key="3">
    <source>
        <dbReference type="Proteomes" id="UP000031737"/>
    </source>
</evidence>
<sequence>MEPSSPETYVENVGGNCVIVTTLKSSTAASQKLQQFPCFSQAEAQPLFDSNNRCPPPLPVAPGLNSSANLDEAAASAFKKADLASSCRVMSHENALPDTHHGENHWKSSSEMAPLGLQTLAPMDANLVSSFWAVKRTPHLGPLVVVKRLQRTDVAKRVASLSEVEKMSYRSEVESLRIQLERSNERVEAVQSQAERNLLEQVRQVEEKHREEERRRRQQFQEALSGLRAENEELTRRVKSMEDNAGCTAVREREKMQNEWSSRFLENESRWKERLSVAQKQWEDCVDEQVREKHEALRQVQELAHVVTELEIALQQVTREKCWAEQQCDTLLSSQHQGNGPSVCVKGEKKDAGVQHAHEGEVLALRRALKEVEGREAALMVQLEACGKEAAVQENRLEKRLQQVREELENERRRGSDIVNLYSGQVESLHQQLNDALRRSKQLTKELMRFQE</sequence>
<evidence type="ECO:0000256" key="1">
    <source>
        <dbReference type="SAM" id="Coils"/>
    </source>
</evidence>